<evidence type="ECO:0000256" key="1">
    <source>
        <dbReference type="ARBA" id="ARBA00004123"/>
    </source>
</evidence>
<dbReference type="GO" id="GO:0005737">
    <property type="term" value="C:cytoplasm"/>
    <property type="evidence" value="ECO:0007669"/>
    <property type="project" value="TreeGrafter"/>
</dbReference>
<dbReference type="GO" id="GO:0016567">
    <property type="term" value="P:protein ubiquitination"/>
    <property type="evidence" value="ECO:0007669"/>
    <property type="project" value="TreeGrafter"/>
</dbReference>
<accession>A0A9D4M0I9</accession>
<reference evidence="5" key="2">
    <citation type="submission" date="2020-11" db="EMBL/GenBank/DDBJ databases">
        <authorList>
            <person name="McCartney M.A."/>
            <person name="Auch B."/>
            <person name="Kono T."/>
            <person name="Mallez S."/>
            <person name="Becker A."/>
            <person name="Gohl D.M."/>
            <person name="Silverstein K.A.T."/>
            <person name="Koren S."/>
            <person name="Bechman K.B."/>
            <person name="Herman A."/>
            <person name="Abrahante J.E."/>
            <person name="Garbe J."/>
        </authorList>
    </citation>
    <scope>NUCLEOTIDE SEQUENCE</scope>
    <source>
        <strain evidence="5">Duluth1</strain>
        <tissue evidence="5">Whole animal</tissue>
    </source>
</reference>
<evidence type="ECO:0000256" key="2">
    <source>
        <dbReference type="ARBA" id="ARBA00004906"/>
    </source>
</evidence>
<dbReference type="GO" id="GO:0019005">
    <property type="term" value="C:SCF ubiquitin ligase complex"/>
    <property type="evidence" value="ECO:0007669"/>
    <property type="project" value="TreeGrafter"/>
</dbReference>
<evidence type="ECO:0008006" key="7">
    <source>
        <dbReference type="Google" id="ProtNLM"/>
    </source>
</evidence>
<dbReference type="EMBL" id="JAIWYP010000002">
    <property type="protein sequence ID" value="KAH3867394.1"/>
    <property type="molecule type" value="Genomic_DNA"/>
</dbReference>
<evidence type="ECO:0000256" key="4">
    <source>
        <dbReference type="ARBA" id="ARBA00023242"/>
    </source>
</evidence>
<name>A0A9D4M0I9_DREPO</name>
<gene>
    <name evidence="5" type="ORF">DPMN_030520</name>
</gene>
<keyword evidence="6" id="KW-1185">Reference proteome</keyword>
<protein>
    <recommendedName>
        <fullName evidence="7">F-box domain-containing protein</fullName>
    </recommendedName>
</protein>
<dbReference type="InterPro" id="IPR040394">
    <property type="entry name" value="FBX25/32"/>
</dbReference>
<comment type="subcellular location">
    <subcellularLocation>
        <location evidence="1">Nucleus</location>
    </subcellularLocation>
</comment>
<evidence type="ECO:0000256" key="3">
    <source>
        <dbReference type="ARBA" id="ARBA00022786"/>
    </source>
</evidence>
<dbReference type="GO" id="GO:0005634">
    <property type="term" value="C:nucleus"/>
    <property type="evidence" value="ECO:0007669"/>
    <property type="project" value="UniProtKB-SubCell"/>
</dbReference>
<dbReference type="SUPFAM" id="SSF81383">
    <property type="entry name" value="F-box domain"/>
    <property type="match status" value="1"/>
</dbReference>
<dbReference type="OrthoDB" id="9991467at2759"/>
<dbReference type="PANTHER" id="PTHR13123">
    <property type="entry name" value="LD30288P"/>
    <property type="match status" value="1"/>
</dbReference>
<dbReference type="AlphaFoldDB" id="A0A9D4M0I9"/>
<proteinExistence type="predicted"/>
<sequence length="335" mass="39451">MPFLGQDWRSPGDEWVRTKEGSWEKLKLWRIRVFENLNSTYVARLLRLALEEWDSCYDDLHNLHRPCIRYHRATSREQKKLTSISEAFIHLDMSTAGRDVRRFNYVCKLLRLLLCDKLAFLSGQAQKHVFSIMEDMVNDVIQSQNNVAEMRLLVGFASQALSDHRWDHIGSSRLWNAHHTSVNRMNAKLRKFKVKERKSDGKMTFGALPEECKRHILISLPDHRDILHLGATDVTNHNISNNALLWKQLCFFHFNNRQITTFVNMNAEEKDVDWKYVYRRCYLRFGQKAVYSDMLAICRHCNNIFWNSLGHPCSSELPPCCLSLKPEEFIALFQF</sequence>
<organism evidence="5 6">
    <name type="scientific">Dreissena polymorpha</name>
    <name type="common">Zebra mussel</name>
    <name type="synonym">Mytilus polymorpha</name>
    <dbReference type="NCBI Taxonomy" id="45954"/>
    <lineage>
        <taxon>Eukaryota</taxon>
        <taxon>Metazoa</taxon>
        <taxon>Spiralia</taxon>
        <taxon>Lophotrochozoa</taxon>
        <taxon>Mollusca</taxon>
        <taxon>Bivalvia</taxon>
        <taxon>Autobranchia</taxon>
        <taxon>Heteroconchia</taxon>
        <taxon>Euheterodonta</taxon>
        <taxon>Imparidentia</taxon>
        <taxon>Neoheterodontei</taxon>
        <taxon>Myida</taxon>
        <taxon>Dreissenoidea</taxon>
        <taxon>Dreissenidae</taxon>
        <taxon>Dreissena</taxon>
    </lineage>
</organism>
<dbReference type="Proteomes" id="UP000828390">
    <property type="component" value="Unassembled WGS sequence"/>
</dbReference>
<comment type="caution">
    <text evidence="5">The sequence shown here is derived from an EMBL/GenBank/DDBJ whole genome shotgun (WGS) entry which is preliminary data.</text>
</comment>
<dbReference type="InterPro" id="IPR036047">
    <property type="entry name" value="F-box-like_dom_sf"/>
</dbReference>
<keyword evidence="3" id="KW-0833">Ubl conjugation pathway</keyword>
<dbReference type="PANTHER" id="PTHR13123:SF7">
    <property type="entry name" value="LD30288P"/>
    <property type="match status" value="1"/>
</dbReference>
<reference evidence="5" key="1">
    <citation type="journal article" date="2019" name="bioRxiv">
        <title>The Genome of the Zebra Mussel, Dreissena polymorpha: A Resource for Invasive Species Research.</title>
        <authorList>
            <person name="McCartney M.A."/>
            <person name="Auch B."/>
            <person name="Kono T."/>
            <person name="Mallez S."/>
            <person name="Zhang Y."/>
            <person name="Obille A."/>
            <person name="Becker A."/>
            <person name="Abrahante J.E."/>
            <person name="Garbe J."/>
            <person name="Badalamenti J.P."/>
            <person name="Herman A."/>
            <person name="Mangelson H."/>
            <person name="Liachko I."/>
            <person name="Sullivan S."/>
            <person name="Sone E.D."/>
            <person name="Koren S."/>
            <person name="Silverstein K.A.T."/>
            <person name="Beckman K.B."/>
            <person name="Gohl D.M."/>
        </authorList>
    </citation>
    <scope>NUCLEOTIDE SEQUENCE</scope>
    <source>
        <strain evidence="5">Duluth1</strain>
        <tissue evidence="5">Whole animal</tissue>
    </source>
</reference>
<evidence type="ECO:0000313" key="5">
    <source>
        <dbReference type="EMBL" id="KAH3867394.1"/>
    </source>
</evidence>
<evidence type="ECO:0000313" key="6">
    <source>
        <dbReference type="Proteomes" id="UP000828390"/>
    </source>
</evidence>
<keyword evidence="4" id="KW-0539">Nucleus</keyword>
<comment type="pathway">
    <text evidence="2">Protein modification; protein ubiquitination.</text>
</comment>